<dbReference type="PANTHER" id="PTHR12110">
    <property type="entry name" value="HYDROXYPYRUVATE ISOMERASE"/>
    <property type="match status" value="1"/>
</dbReference>
<sequence length="295" mass="31811">MDNPIGIISMQFTRPFTGSDLHYFKTAAGLGFDFIELLVPEPEDALPLADVKAAAAEAGVFLVLAARVTPQRSIASEDPAQRQGGLDYLKRCVDVAAELDVSIVGGPLYGEPMVFAGRPPVPRSDAEIVARAARTVEGLALVAPMARAAGITFAVEALNRFETDILSTTRQAVEVVEAVNDPGLGVLLDTFHMNIEDRSIPDAIRLAGDRIVHFQANENHRGHPGTGHMDWPAIMRALHQVDYAGPISLEPFRRADDRVALPIAHWRAPREDEGAKLRAGLGVIRHALTLAGVDQ</sequence>
<keyword evidence="3" id="KW-1185">Reference proteome</keyword>
<dbReference type="Pfam" id="PF01261">
    <property type="entry name" value="AP_endonuc_2"/>
    <property type="match status" value="1"/>
</dbReference>
<evidence type="ECO:0000313" key="2">
    <source>
        <dbReference type="EMBL" id="MEV8465355.1"/>
    </source>
</evidence>
<dbReference type="InterPro" id="IPR036237">
    <property type="entry name" value="Xyl_isomerase-like_sf"/>
</dbReference>
<proteinExistence type="predicted"/>
<dbReference type="PANTHER" id="PTHR12110:SF41">
    <property type="entry name" value="INOSOSE DEHYDRATASE"/>
    <property type="match status" value="1"/>
</dbReference>
<dbReference type="EMBL" id="JBFBVU010000001">
    <property type="protein sequence ID" value="MEV8465355.1"/>
    <property type="molecule type" value="Genomic_DNA"/>
</dbReference>
<dbReference type="RefSeq" id="WP_366190779.1">
    <property type="nucleotide sequence ID" value="NZ_JBFBVU010000001.1"/>
</dbReference>
<dbReference type="Proteomes" id="UP001553161">
    <property type="component" value="Unassembled WGS sequence"/>
</dbReference>
<keyword evidence="2" id="KW-0413">Isomerase</keyword>
<organism evidence="2 3">
    <name type="scientific">Meridianimarinicoccus marinus</name>
    <dbReference type="NCBI Taxonomy" id="3231483"/>
    <lineage>
        <taxon>Bacteria</taxon>
        <taxon>Pseudomonadati</taxon>
        <taxon>Pseudomonadota</taxon>
        <taxon>Alphaproteobacteria</taxon>
        <taxon>Rhodobacterales</taxon>
        <taxon>Paracoccaceae</taxon>
        <taxon>Meridianimarinicoccus</taxon>
    </lineage>
</organism>
<dbReference type="InterPro" id="IPR050312">
    <property type="entry name" value="IolE/XylAMocC-like"/>
</dbReference>
<dbReference type="GO" id="GO:0016853">
    <property type="term" value="F:isomerase activity"/>
    <property type="evidence" value="ECO:0007669"/>
    <property type="project" value="UniProtKB-KW"/>
</dbReference>
<gene>
    <name evidence="2" type="ORF">AB0T83_00985</name>
</gene>
<reference evidence="2 3" key="1">
    <citation type="submission" date="2024-07" db="EMBL/GenBank/DDBJ databases">
        <authorList>
            <person name="Kang M."/>
        </authorList>
    </citation>
    <scope>NUCLEOTIDE SEQUENCE [LARGE SCALE GENOMIC DNA]</scope>
    <source>
        <strain evidence="2 3">DFM31</strain>
    </source>
</reference>
<dbReference type="Gene3D" id="3.20.20.150">
    <property type="entry name" value="Divalent-metal-dependent TIM barrel enzymes"/>
    <property type="match status" value="1"/>
</dbReference>
<dbReference type="SUPFAM" id="SSF51658">
    <property type="entry name" value="Xylose isomerase-like"/>
    <property type="match status" value="1"/>
</dbReference>
<dbReference type="InterPro" id="IPR013022">
    <property type="entry name" value="Xyl_isomerase-like_TIM-brl"/>
</dbReference>
<name>A0ABV3L1C8_9RHOB</name>
<evidence type="ECO:0000313" key="3">
    <source>
        <dbReference type="Proteomes" id="UP001553161"/>
    </source>
</evidence>
<feature type="domain" description="Xylose isomerase-like TIM barrel" evidence="1">
    <location>
        <begin position="24"/>
        <end position="260"/>
    </location>
</feature>
<protein>
    <submittedName>
        <fullName evidence="2">Sugar phosphate isomerase/epimerase family protein</fullName>
    </submittedName>
</protein>
<evidence type="ECO:0000259" key="1">
    <source>
        <dbReference type="Pfam" id="PF01261"/>
    </source>
</evidence>
<comment type="caution">
    <text evidence="2">The sequence shown here is derived from an EMBL/GenBank/DDBJ whole genome shotgun (WGS) entry which is preliminary data.</text>
</comment>
<accession>A0ABV3L1C8</accession>